<protein>
    <recommendedName>
        <fullName evidence="4">BRCT domain-containing protein</fullName>
    </recommendedName>
</protein>
<evidence type="ECO:0000259" key="4">
    <source>
        <dbReference type="PROSITE" id="PS50172"/>
    </source>
</evidence>
<keyword evidence="3" id="KW-0539">Nucleus</keyword>
<dbReference type="CDD" id="cd18432">
    <property type="entry name" value="BRCT_PAXIP1_rpt6_like"/>
    <property type="match status" value="1"/>
</dbReference>
<dbReference type="GO" id="GO:0006974">
    <property type="term" value="P:DNA damage response"/>
    <property type="evidence" value="ECO:0007669"/>
    <property type="project" value="UniProtKB-KW"/>
</dbReference>
<dbReference type="InterPro" id="IPR051579">
    <property type="entry name" value="DDR_Transcriptional_Reg"/>
</dbReference>
<reference evidence="5" key="1">
    <citation type="submission" date="2022-12" db="EMBL/GenBank/DDBJ databases">
        <authorList>
            <person name="Webb A."/>
        </authorList>
    </citation>
    <scope>NUCLEOTIDE SEQUENCE</scope>
    <source>
        <strain evidence="5">Hp1</strain>
    </source>
</reference>
<evidence type="ECO:0000256" key="3">
    <source>
        <dbReference type="ARBA" id="ARBA00023242"/>
    </source>
</evidence>
<dbReference type="Gene3D" id="3.40.50.10190">
    <property type="entry name" value="BRCT domain"/>
    <property type="match status" value="1"/>
</dbReference>
<evidence type="ECO:0000256" key="2">
    <source>
        <dbReference type="ARBA" id="ARBA00022763"/>
    </source>
</evidence>
<feature type="domain" description="BRCT" evidence="4">
    <location>
        <begin position="158"/>
        <end position="240"/>
    </location>
</feature>
<comment type="subcellular location">
    <subcellularLocation>
        <location evidence="1">Nucleus</location>
    </subcellularLocation>
</comment>
<evidence type="ECO:0000256" key="1">
    <source>
        <dbReference type="ARBA" id="ARBA00004123"/>
    </source>
</evidence>
<comment type="caution">
    <text evidence="5">The sequence shown here is derived from an EMBL/GenBank/DDBJ whole genome shotgun (WGS) entry which is preliminary data.</text>
</comment>
<name>A0AAV0TWD8_HYABA</name>
<dbReference type="EMBL" id="CANTFL010000917">
    <property type="protein sequence ID" value="CAI5728654.1"/>
    <property type="molecule type" value="Genomic_DNA"/>
</dbReference>
<dbReference type="PANTHER" id="PTHR23196">
    <property type="entry name" value="PAX TRANSCRIPTION ACTIVATION DOMAIN INTERACTING PROTEIN"/>
    <property type="match status" value="1"/>
</dbReference>
<gene>
    <name evidence="5" type="ORF">HBR001_LOCUS4374</name>
</gene>
<dbReference type="Pfam" id="PF16589">
    <property type="entry name" value="BRCT_2"/>
    <property type="match status" value="1"/>
</dbReference>
<dbReference type="AlphaFoldDB" id="A0AAV0TWD8"/>
<keyword evidence="6" id="KW-1185">Reference proteome</keyword>
<evidence type="ECO:0000313" key="6">
    <source>
        <dbReference type="Proteomes" id="UP001162031"/>
    </source>
</evidence>
<dbReference type="InterPro" id="IPR001357">
    <property type="entry name" value="BRCT_dom"/>
</dbReference>
<dbReference type="PANTHER" id="PTHR23196:SF1">
    <property type="entry name" value="PAX-INTERACTING PROTEIN 1"/>
    <property type="match status" value="1"/>
</dbReference>
<sequence length="263" mass="29802">MREKWEAAQANLRAQLEKDDNYVHFLESVEKELARKLRFARRSRSGSLLDDVAFDRFVEATAQLKYLHTFYQGKLKLIVDPIDDENACSFDGKCDILVETLADMLSILRIVWLLVFKLEGWNQHTALFDFDTHSPKLEIEGKWQFDLQKTMYDFTLEQRQKLFAGHQVFITNHKSILPPVKDLVKIVECAGGTAVANGSAGPTDVVISSETALATASARRALALANPARIYSSELILSSILQQHIDFTKNRLETTSGGSRRRK</sequence>
<keyword evidence="2" id="KW-0227">DNA damage</keyword>
<dbReference type="PROSITE" id="PS50172">
    <property type="entry name" value="BRCT"/>
    <property type="match status" value="1"/>
</dbReference>
<organism evidence="5 6">
    <name type="scientific">Hyaloperonospora brassicae</name>
    <name type="common">Brassica downy mildew</name>
    <name type="synonym">Peronospora brassicae</name>
    <dbReference type="NCBI Taxonomy" id="162125"/>
    <lineage>
        <taxon>Eukaryota</taxon>
        <taxon>Sar</taxon>
        <taxon>Stramenopiles</taxon>
        <taxon>Oomycota</taxon>
        <taxon>Peronosporomycetes</taxon>
        <taxon>Peronosporales</taxon>
        <taxon>Peronosporaceae</taxon>
        <taxon>Hyaloperonospora</taxon>
    </lineage>
</organism>
<proteinExistence type="predicted"/>
<accession>A0AAV0TWD8</accession>
<dbReference type="Proteomes" id="UP001162031">
    <property type="component" value="Unassembled WGS sequence"/>
</dbReference>
<dbReference type="GO" id="GO:0005634">
    <property type="term" value="C:nucleus"/>
    <property type="evidence" value="ECO:0007669"/>
    <property type="project" value="UniProtKB-SubCell"/>
</dbReference>
<dbReference type="InterPro" id="IPR036420">
    <property type="entry name" value="BRCT_dom_sf"/>
</dbReference>
<evidence type="ECO:0000313" key="5">
    <source>
        <dbReference type="EMBL" id="CAI5728654.1"/>
    </source>
</evidence>